<gene>
    <name evidence="1" type="ORF">LCGC14_1587460</name>
</gene>
<proteinExistence type="predicted"/>
<protein>
    <submittedName>
        <fullName evidence="1">Uncharacterized protein</fullName>
    </submittedName>
</protein>
<evidence type="ECO:0000313" key="1">
    <source>
        <dbReference type="EMBL" id="KKM26173.1"/>
    </source>
</evidence>
<name>A0A0F9KVM9_9ZZZZ</name>
<dbReference type="EMBL" id="LAZR01012565">
    <property type="protein sequence ID" value="KKM26173.1"/>
    <property type="molecule type" value="Genomic_DNA"/>
</dbReference>
<accession>A0A0F9KVM9</accession>
<dbReference type="AlphaFoldDB" id="A0A0F9KVM9"/>
<sequence>MADDSELDYLKTFLQYVSPESLVKSFSDIKKIASIGSIRRVLIYPGELMNVDGNFYHKRYKIKISTNSESNLMETFNNIVKGIVDYNRGNITDDDYRGVWTFKDDTIGGNPAGFTIVETGGTVNVIASKDSHEMVLELNDTSGVNSVLAYVDIGAPVANNTWEFWFAVSKVTETIAAQILLSENAIGTIKIAIAITEDDLQYHNGTSWVTFATAIISVDTFHHIRIVPNDTTNTFTVYFEQSPTPIGEDLDYLDDSTVGIDQLQFATFTTPQIKFWIDAIGHENSSSYYLDQNYSAFEKNNTLCNMEITHGIIDEEKGKTKRWYQEIYLDVEWSSQ</sequence>
<comment type="caution">
    <text evidence="1">The sequence shown here is derived from an EMBL/GenBank/DDBJ whole genome shotgun (WGS) entry which is preliminary data.</text>
</comment>
<organism evidence="1">
    <name type="scientific">marine sediment metagenome</name>
    <dbReference type="NCBI Taxonomy" id="412755"/>
    <lineage>
        <taxon>unclassified sequences</taxon>
        <taxon>metagenomes</taxon>
        <taxon>ecological metagenomes</taxon>
    </lineage>
</organism>
<reference evidence="1" key="1">
    <citation type="journal article" date="2015" name="Nature">
        <title>Complex archaea that bridge the gap between prokaryotes and eukaryotes.</title>
        <authorList>
            <person name="Spang A."/>
            <person name="Saw J.H."/>
            <person name="Jorgensen S.L."/>
            <person name="Zaremba-Niedzwiedzka K."/>
            <person name="Martijn J."/>
            <person name="Lind A.E."/>
            <person name="van Eijk R."/>
            <person name="Schleper C."/>
            <person name="Guy L."/>
            <person name="Ettema T.J."/>
        </authorList>
    </citation>
    <scope>NUCLEOTIDE SEQUENCE</scope>
</reference>